<dbReference type="GO" id="GO:0036064">
    <property type="term" value="C:ciliary basal body"/>
    <property type="evidence" value="ECO:0007669"/>
    <property type="project" value="TreeGrafter"/>
</dbReference>
<evidence type="ECO:0000256" key="2">
    <source>
        <dbReference type="ARBA" id="ARBA00022741"/>
    </source>
</evidence>
<keyword evidence="5" id="KW-1185">Reference proteome</keyword>
<sequence>MAQYQPSAYRIGSLAQSVFTNKISDIDSIRNPLSLRSYHIPAKSIKTFEPQDYEHNPPNVELVINKSNSEICLSELDYPRFSDNIQDSDYPSSCTCWDEMTSPRLNAYSCNTIGLIDDGNDSLESGIGEVDYESDVFEAGMDERGDFEEIVEVLNDKLVISPTSSTETKLLSRSSSTQSYNSLKYTTSIILPSHKHADVTRQIPFFKQSMFYKFPPTINFPLPNECIDHIPANIETVLKWRPSTITPVVVKSCIAKAGFRMSNSKDWIGYFGKHMKAATFKSIKPFQKVNHLPGSFHMGRKDSMWKSIIRMQARFSKKEFDFVPQTFILPAEYEAFKHDYESKGSKARWIMKPPASARGIGVQMVKKFNLVPRNRSILVQQYISNPMLINDSKCDLRIYVYITSMDPLRLYIYDDGLVRFATVKYSTATRHLSNRFVHLTNYSVNKKNKNFQANTDETVRQGHKWGLKALWPYLAER</sequence>
<dbReference type="PANTHER" id="PTHR12241:SF162">
    <property type="entry name" value="TUBULIN MONOGLUTAMYLASE TTLL4"/>
    <property type="match status" value="1"/>
</dbReference>
<dbReference type="InterPro" id="IPR004344">
    <property type="entry name" value="TTL/TTLL_fam"/>
</dbReference>
<dbReference type="PROSITE" id="PS51221">
    <property type="entry name" value="TTL"/>
    <property type="match status" value="1"/>
</dbReference>
<comment type="caution">
    <text evidence="4">The sequence shown here is derived from an EMBL/GenBank/DDBJ whole genome shotgun (WGS) entry which is preliminary data.</text>
</comment>
<reference evidence="4 5" key="1">
    <citation type="journal article" date="2023" name="BMC Biol.">
        <title>The compact genome of the sponge Oopsacas minuta (Hexactinellida) is lacking key metazoan core genes.</title>
        <authorList>
            <person name="Santini S."/>
            <person name="Schenkelaars Q."/>
            <person name="Jourda C."/>
            <person name="Duchesne M."/>
            <person name="Belahbib H."/>
            <person name="Rocher C."/>
            <person name="Selva M."/>
            <person name="Riesgo A."/>
            <person name="Vervoort M."/>
            <person name="Leys S.P."/>
            <person name="Kodjabachian L."/>
            <person name="Le Bivic A."/>
            <person name="Borchiellini C."/>
            <person name="Claverie J.M."/>
            <person name="Renard E."/>
        </authorList>
    </citation>
    <scope>NUCLEOTIDE SEQUENCE [LARGE SCALE GENOMIC DNA]</scope>
    <source>
        <strain evidence="4">SPO-2</strain>
    </source>
</reference>
<gene>
    <name evidence="4" type="ORF">LOD99_662</name>
</gene>
<dbReference type="EMBL" id="JAKMXF010000222">
    <property type="protein sequence ID" value="KAI6654263.1"/>
    <property type="molecule type" value="Genomic_DNA"/>
</dbReference>
<dbReference type="Proteomes" id="UP001165289">
    <property type="component" value="Unassembled WGS sequence"/>
</dbReference>
<dbReference type="GO" id="GO:0015631">
    <property type="term" value="F:tubulin binding"/>
    <property type="evidence" value="ECO:0007669"/>
    <property type="project" value="TreeGrafter"/>
</dbReference>
<evidence type="ECO:0000313" key="5">
    <source>
        <dbReference type="Proteomes" id="UP001165289"/>
    </source>
</evidence>
<organism evidence="4 5">
    <name type="scientific">Oopsacas minuta</name>
    <dbReference type="NCBI Taxonomy" id="111878"/>
    <lineage>
        <taxon>Eukaryota</taxon>
        <taxon>Metazoa</taxon>
        <taxon>Porifera</taxon>
        <taxon>Hexactinellida</taxon>
        <taxon>Hexasterophora</taxon>
        <taxon>Lyssacinosida</taxon>
        <taxon>Leucopsacidae</taxon>
        <taxon>Oopsacas</taxon>
    </lineage>
</organism>
<protein>
    <recommendedName>
        <fullName evidence="6">Tubulin polyglutamylase TTLL4</fullName>
    </recommendedName>
</protein>
<keyword evidence="2" id="KW-0547">Nucleotide-binding</keyword>
<proteinExistence type="predicted"/>
<evidence type="ECO:0008006" key="6">
    <source>
        <dbReference type="Google" id="ProtNLM"/>
    </source>
</evidence>
<keyword evidence="1" id="KW-0436">Ligase</keyword>
<dbReference type="SUPFAM" id="SSF56059">
    <property type="entry name" value="Glutathione synthetase ATP-binding domain-like"/>
    <property type="match status" value="1"/>
</dbReference>
<dbReference type="GO" id="GO:0005524">
    <property type="term" value="F:ATP binding"/>
    <property type="evidence" value="ECO:0007669"/>
    <property type="project" value="UniProtKB-KW"/>
</dbReference>
<dbReference type="GO" id="GO:0000226">
    <property type="term" value="P:microtubule cytoskeleton organization"/>
    <property type="evidence" value="ECO:0007669"/>
    <property type="project" value="TreeGrafter"/>
</dbReference>
<evidence type="ECO:0000256" key="1">
    <source>
        <dbReference type="ARBA" id="ARBA00022598"/>
    </source>
</evidence>
<dbReference type="AlphaFoldDB" id="A0AAV7K010"/>
<dbReference type="GO" id="GO:0070740">
    <property type="term" value="F:tubulin-glutamic acid ligase activity"/>
    <property type="evidence" value="ECO:0007669"/>
    <property type="project" value="TreeGrafter"/>
</dbReference>
<dbReference type="Pfam" id="PF03133">
    <property type="entry name" value="TTL"/>
    <property type="match status" value="1"/>
</dbReference>
<accession>A0AAV7K010</accession>
<name>A0AAV7K010_9METZ</name>
<evidence type="ECO:0000313" key="4">
    <source>
        <dbReference type="EMBL" id="KAI6654263.1"/>
    </source>
</evidence>
<dbReference type="PANTHER" id="PTHR12241">
    <property type="entry name" value="TUBULIN POLYGLUTAMYLASE"/>
    <property type="match status" value="1"/>
</dbReference>
<evidence type="ECO:0000256" key="3">
    <source>
        <dbReference type="ARBA" id="ARBA00022840"/>
    </source>
</evidence>
<keyword evidence="3" id="KW-0067">ATP-binding</keyword>
<dbReference type="Gene3D" id="3.30.470.20">
    <property type="entry name" value="ATP-grasp fold, B domain"/>
    <property type="match status" value="1"/>
</dbReference>